<evidence type="ECO:0000313" key="6">
    <source>
        <dbReference type="Proteomes" id="UP000000673"/>
    </source>
</evidence>
<evidence type="ECO:0000259" key="3">
    <source>
        <dbReference type="PROSITE" id="PS50835"/>
    </source>
</evidence>
<organism evidence="4">
    <name type="scientific">Anopheles darlingi</name>
    <name type="common">Mosquito</name>
    <dbReference type="NCBI Taxonomy" id="43151"/>
    <lineage>
        <taxon>Eukaryota</taxon>
        <taxon>Metazoa</taxon>
        <taxon>Ecdysozoa</taxon>
        <taxon>Arthropoda</taxon>
        <taxon>Hexapoda</taxon>
        <taxon>Insecta</taxon>
        <taxon>Pterygota</taxon>
        <taxon>Neoptera</taxon>
        <taxon>Endopterygota</taxon>
        <taxon>Diptera</taxon>
        <taxon>Nematocera</taxon>
        <taxon>Culicoidea</taxon>
        <taxon>Culicidae</taxon>
        <taxon>Anophelinae</taxon>
        <taxon>Anopheles</taxon>
    </lineage>
</organism>
<dbReference type="STRING" id="43151.W5JBW2"/>
<dbReference type="PANTHER" id="PTHR23278">
    <property type="entry name" value="SIDESTEP PROTEIN"/>
    <property type="match status" value="1"/>
</dbReference>
<gene>
    <name evidence="4" type="ORF">AND_006858</name>
</gene>
<dbReference type="Pfam" id="PF08205">
    <property type="entry name" value="C2-set_2"/>
    <property type="match status" value="1"/>
</dbReference>
<dbReference type="VEuPathDB" id="VectorBase:ADAC006858"/>
<sequence>MEPDHLLNHSSQAVPTGVPCYSRLRIPTPKITWTSNGKPLPSTMIDYAHESTLSSRLVVRNLSRAHQHSVYSCQASNFYRKNVTANVTIELRLRPLAVELVNGTGPLSADRRYIVQCQSVGSRPPAKLTWWMGGVQLTTTNQTSSRLRYAFREREPPAMRELTSNRWTSEDGNSTLSSLSFTPTREDHGKTLICRATNELVKRGTKETSMKLNVFCDLKGVKSRVIDGKWRTPERRTKVGQIMVPHGGELLRSHSQRPQINEFHVPKMIPTPLYTISGSFNNGVSCYGSGTTNQLLGALEGVVKHLDRISTIKLKNENAERNEQHNRDQGGGAPNTECNLSRHRRPRRRTAKEKHYKHDAGDLPTLKLELGTNMNPEDIEEGDDVYFECKVNANPPSLECFGNNHLHRSGCRCRVSWALLAHIAYYISYRPVIGVDEDDDDEGEQSSTTVHPEPEPRDRQIEGDTKQQLSIFLAESESVEVEGPSPPVGCWRRERNNRETIHFRLRCLH</sequence>
<evidence type="ECO:0000256" key="1">
    <source>
        <dbReference type="ARBA" id="ARBA00023157"/>
    </source>
</evidence>
<dbReference type="InterPro" id="IPR013162">
    <property type="entry name" value="CD80_C2-set"/>
</dbReference>
<dbReference type="Proteomes" id="UP000000673">
    <property type="component" value="Unassembled WGS sequence"/>
</dbReference>
<dbReference type="InterPro" id="IPR036179">
    <property type="entry name" value="Ig-like_dom_sf"/>
</dbReference>
<feature type="domain" description="Ig-like" evidence="3">
    <location>
        <begin position="1"/>
        <end position="90"/>
    </location>
</feature>
<reference evidence="4 6" key="1">
    <citation type="journal article" date="2010" name="BMC Genomics">
        <title>Combination of measures distinguishes pre-miRNAs from other stem-loops in the genome of the newly sequenced Anopheles darlingi.</title>
        <authorList>
            <person name="Mendes N.D."/>
            <person name="Freitas A.T."/>
            <person name="Vasconcelos A.T."/>
            <person name="Sagot M.F."/>
        </authorList>
    </citation>
    <scope>NUCLEOTIDE SEQUENCE</scope>
</reference>
<protein>
    <recommendedName>
        <fullName evidence="3">Ig-like domain-containing protein</fullName>
    </recommendedName>
</protein>
<feature type="domain" description="Ig-like" evidence="3">
    <location>
        <begin position="95"/>
        <end position="213"/>
    </location>
</feature>
<keyword evidence="6" id="KW-1185">Reference proteome</keyword>
<dbReference type="PROSITE" id="PS50835">
    <property type="entry name" value="IG_LIKE"/>
    <property type="match status" value="2"/>
</dbReference>
<name>W5JBW2_ANODA</name>
<feature type="region of interest" description="Disordered" evidence="2">
    <location>
        <begin position="436"/>
        <end position="463"/>
    </location>
</feature>
<evidence type="ECO:0000313" key="4">
    <source>
        <dbReference type="EMBL" id="ETN61481.1"/>
    </source>
</evidence>
<dbReference type="Gene3D" id="2.60.40.10">
    <property type="entry name" value="Immunoglobulins"/>
    <property type="match status" value="2"/>
</dbReference>
<feature type="compositionally biased region" description="Basic and acidic residues" evidence="2">
    <location>
        <begin position="452"/>
        <end position="463"/>
    </location>
</feature>
<dbReference type="PANTHER" id="PTHR23278:SF19">
    <property type="entry name" value="OBSCURIN"/>
    <property type="match status" value="1"/>
</dbReference>
<reference evidence="5" key="4">
    <citation type="submission" date="2015-06" db="UniProtKB">
        <authorList>
            <consortium name="EnsemblMetazoa"/>
        </authorList>
    </citation>
    <scope>IDENTIFICATION</scope>
</reference>
<dbReference type="EMBL" id="ADMH02001670">
    <property type="protein sequence ID" value="ETN61481.1"/>
    <property type="molecule type" value="Genomic_DNA"/>
</dbReference>
<feature type="compositionally biased region" description="Basic residues" evidence="2">
    <location>
        <begin position="341"/>
        <end position="355"/>
    </location>
</feature>
<dbReference type="InterPro" id="IPR007110">
    <property type="entry name" value="Ig-like_dom"/>
</dbReference>
<evidence type="ECO:0000256" key="2">
    <source>
        <dbReference type="SAM" id="MobiDB-lite"/>
    </source>
</evidence>
<dbReference type="AlphaFoldDB" id="W5JBW2"/>
<keyword evidence="1" id="KW-1015">Disulfide bond</keyword>
<reference evidence="4" key="2">
    <citation type="submission" date="2010-05" db="EMBL/GenBank/DDBJ databases">
        <authorList>
            <person name="Almeida L.G."/>
            <person name="Nicolas M.F."/>
            <person name="Souza R.C."/>
            <person name="Vasconcelos A.T.R."/>
        </authorList>
    </citation>
    <scope>NUCLEOTIDE SEQUENCE</scope>
</reference>
<dbReference type="SUPFAM" id="SSF48726">
    <property type="entry name" value="Immunoglobulin"/>
    <property type="match status" value="2"/>
</dbReference>
<reference evidence="4" key="3">
    <citation type="journal article" date="2013" name="Nucleic Acids Res.">
        <title>The genome of Anopheles darlingi, the main neotropical malaria vector.</title>
        <authorList>
            <person name="Marinotti O."/>
            <person name="Cerqueira G.C."/>
            <person name="de Almeida L.G."/>
            <person name="Ferro M.I."/>
            <person name="Loreto E.L."/>
            <person name="Zaha A."/>
            <person name="Teixeira S.M."/>
            <person name="Wespiser A.R."/>
            <person name="Almeida E Silva A."/>
            <person name="Schlindwein A.D."/>
            <person name="Pacheco A.C."/>
            <person name="Silva A.L."/>
            <person name="Graveley B.R."/>
            <person name="Walenz B.P."/>
            <person name="Lima Bde A."/>
            <person name="Ribeiro C.A."/>
            <person name="Nunes-Silva C.G."/>
            <person name="de Carvalho C.R."/>
            <person name="Soares C.M."/>
            <person name="de Menezes C.B."/>
            <person name="Matiolli C."/>
            <person name="Caffrey D."/>
            <person name="Araujo D.A."/>
            <person name="de Oliveira D.M."/>
            <person name="Golenbock D."/>
            <person name="Grisard E.C."/>
            <person name="Fantinatti-Garboggini F."/>
            <person name="de Carvalho F.M."/>
            <person name="Barcellos F.G."/>
            <person name="Prosdocimi F."/>
            <person name="May G."/>
            <person name="Azevedo Junior G.M."/>
            <person name="Guimaraes G.M."/>
            <person name="Goldman G.H."/>
            <person name="Padilha I.Q."/>
            <person name="Batista Jda S."/>
            <person name="Ferro J.A."/>
            <person name="Ribeiro J.M."/>
            <person name="Fietto J.L."/>
            <person name="Dabbas K.M."/>
            <person name="Cerdeira L."/>
            <person name="Agnez-Lima L.F."/>
            <person name="Brocchi M."/>
            <person name="de Carvalho M.O."/>
            <person name="Teixeira Mde M."/>
            <person name="Diniz Maia Mde M."/>
            <person name="Goldman M.H."/>
            <person name="Cruz Schneider M.P."/>
            <person name="Felipe M.S."/>
            <person name="Hungria M."/>
            <person name="Nicolas M.F."/>
            <person name="Pereira M."/>
            <person name="Montes M.A."/>
            <person name="Cantao M.E."/>
            <person name="Vincentz M."/>
            <person name="Rafael M.S."/>
            <person name="Silverman N."/>
            <person name="Stoco P.H."/>
            <person name="Souza R.C."/>
            <person name="Vicentini R."/>
            <person name="Gazzinelli R.T."/>
            <person name="Neves Rde O."/>
            <person name="Silva R."/>
            <person name="Astolfi-Filho S."/>
            <person name="Maciel T.E."/>
            <person name="Urmenyi T.P."/>
            <person name="Tadei W.P."/>
            <person name="Camargo E.P."/>
            <person name="de Vasconcelos A.T."/>
        </authorList>
    </citation>
    <scope>NUCLEOTIDE SEQUENCE</scope>
</reference>
<proteinExistence type="predicted"/>
<dbReference type="InterPro" id="IPR013783">
    <property type="entry name" value="Ig-like_fold"/>
</dbReference>
<dbReference type="VEuPathDB" id="VectorBase:ADAR2_001266"/>
<dbReference type="HOGENOM" id="CLU_535544_0_0_1"/>
<dbReference type="CDD" id="cd00096">
    <property type="entry name" value="Ig"/>
    <property type="match status" value="1"/>
</dbReference>
<feature type="region of interest" description="Disordered" evidence="2">
    <location>
        <begin position="315"/>
        <end position="359"/>
    </location>
</feature>
<accession>W5JBW2</accession>
<evidence type="ECO:0000313" key="5">
    <source>
        <dbReference type="EnsemblMetazoa" id="ADAC006858-PA"/>
    </source>
</evidence>
<dbReference type="eggNOG" id="KOG3515">
    <property type="taxonomic scope" value="Eukaryota"/>
</dbReference>
<dbReference type="EnsemblMetazoa" id="ADAC006858-RA">
    <property type="protein sequence ID" value="ADAC006858-PA"/>
    <property type="gene ID" value="ADAC006858"/>
</dbReference>
<feature type="compositionally biased region" description="Basic and acidic residues" evidence="2">
    <location>
        <begin position="315"/>
        <end position="328"/>
    </location>
</feature>